<comment type="similarity">
    <text evidence="2">Belongs to the protein kinase superfamily. RIO-type Ser/Thr kinase family.</text>
</comment>
<sequence>MFILIKKYLLQFSFVDNGYRLTNAGYDFLALKVLTEKNVVSSVGNQIGVGKESDVYIVADDEEHQYALKFHRLGRTCFRQIKNKRDYMKYRKSASWLYLGRIAATKEYAYMKKDRVTMIDFPQMISTSHPNAEMYFDRDVDCIRRFFAKRFNYESELYPSFSDLERMGTLDVEVAASGFTKAMADEFNQTMAEIGVLDANEANTAGDNGEGSDDSDQYDSAAEELEEMGEDEEEDGAVPPGTDPNILKWLAQSQDSSESLEAHMAVLGFQEEPSETVSAVPALDGQPSIDAVVSDSLDTGLKEKVQPVIGNCEEDMDKTESKIEEDEMAESLEDLSKTNRQVRPFRNEEYQNHENEHIKAKKSDKASTFTPSIACSSIPPELARQRIRTQAKRKQQAQQAKRVRKSGEAAAATDQRRENRDEIKQSLDAVWF</sequence>
<evidence type="ECO:0000256" key="10">
    <source>
        <dbReference type="ARBA" id="ARBA00022842"/>
    </source>
</evidence>
<reference evidence="15 16" key="1">
    <citation type="journal article" date="2021" name="Elife">
        <title>Chloroplast acquisition without the gene transfer in kleptoplastic sea slugs, Plakobranchus ocellatus.</title>
        <authorList>
            <person name="Maeda T."/>
            <person name="Takahashi S."/>
            <person name="Yoshida T."/>
            <person name="Shimamura S."/>
            <person name="Takaki Y."/>
            <person name="Nagai Y."/>
            <person name="Toyoda A."/>
            <person name="Suzuki Y."/>
            <person name="Arimoto A."/>
            <person name="Ishii H."/>
            <person name="Satoh N."/>
            <person name="Nishiyama T."/>
            <person name="Hasebe M."/>
            <person name="Maruyama T."/>
            <person name="Minagawa J."/>
            <person name="Obokata J."/>
            <person name="Shigenobu S."/>
        </authorList>
    </citation>
    <scope>NUCLEOTIDE SEQUENCE [LARGE SCALE GENOMIC DNA]</scope>
</reference>
<feature type="compositionally biased region" description="Basic and acidic residues" evidence="13">
    <location>
        <begin position="414"/>
        <end position="425"/>
    </location>
</feature>
<keyword evidence="6" id="KW-0479">Metal-binding</keyword>
<keyword evidence="8 15" id="KW-0418">Kinase</keyword>
<comment type="cofactor">
    <cofactor evidence="1">
        <name>Mg(2+)</name>
        <dbReference type="ChEBI" id="CHEBI:18420"/>
    </cofactor>
</comment>
<dbReference type="InterPro" id="IPR018934">
    <property type="entry name" value="RIO_dom"/>
</dbReference>
<dbReference type="GO" id="GO:0005524">
    <property type="term" value="F:ATP binding"/>
    <property type="evidence" value="ECO:0007669"/>
    <property type="project" value="UniProtKB-KW"/>
</dbReference>
<dbReference type="Gene3D" id="1.10.510.10">
    <property type="entry name" value="Transferase(Phosphotransferase) domain 1"/>
    <property type="match status" value="1"/>
</dbReference>
<evidence type="ECO:0000313" key="15">
    <source>
        <dbReference type="EMBL" id="GFO24559.1"/>
    </source>
</evidence>
<evidence type="ECO:0000256" key="4">
    <source>
        <dbReference type="ARBA" id="ARBA00022527"/>
    </source>
</evidence>
<organism evidence="15 16">
    <name type="scientific">Plakobranchus ocellatus</name>
    <dbReference type="NCBI Taxonomy" id="259542"/>
    <lineage>
        <taxon>Eukaryota</taxon>
        <taxon>Metazoa</taxon>
        <taxon>Spiralia</taxon>
        <taxon>Lophotrochozoa</taxon>
        <taxon>Mollusca</taxon>
        <taxon>Gastropoda</taxon>
        <taxon>Heterobranchia</taxon>
        <taxon>Euthyneura</taxon>
        <taxon>Panpulmonata</taxon>
        <taxon>Sacoglossa</taxon>
        <taxon>Placobranchoidea</taxon>
        <taxon>Plakobranchidae</taxon>
        <taxon>Plakobranchus</taxon>
    </lineage>
</organism>
<feature type="region of interest" description="Disordered" evidence="13">
    <location>
        <begin position="202"/>
        <end position="245"/>
    </location>
</feature>
<keyword evidence="5" id="KW-0808">Transferase</keyword>
<dbReference type="AlphaFoldDB" id="A0AAV4BWG9"/>
<evidence type="ECO:0000256" key="6">
    <source>
        <dbReference type="ARBA" id="ARBA00022723"/>
    </source>
</evidence>
<dbReference type="Pfam" id="PF01163">
    <property type="entry name" value="RIO1"/>
    <property type="match status" value="1"/>
</dbReference>
<feature type="region of interest" description="Disordered" evidence="13">
    <location>
        <begin position="329"/>
        <end position="432"/>
    </location>
</feature>
<evidence type="ECO:0000313" key="16">
    <source>
        <dbReference type="Proteomes" id="UP000735302"/>
    </source>
</evidence>
<feature type="domain" description="RIO kinase" evidence="14">
    <location>
        <begin position="12"/>
        <end position="163"/>
    </location>
</feature>
<evidence type="ECO:0000256" key="11">
    <source>
        <dbReference type="ARBA" id="ARBA00047899"/>
    </source>
</evidence>
<dbReference type="PANTHER" id="PTHR45852">
    <property type="entry name" value="SER/THR-PROTEIN KINASE RIO2"/>
    <property type="match status" value="1"/>
</dbReference>
<comment type="catalytic activity">
    <reaction evidence="12">
        <text>L-seryl-[protein] + ATP = O-phospho-L-seryl-[protein] + ADP + H(+)</text>
        <dbReference type="Rhea" id="RHEA:17989"/>
        <dbReference type="Rhea" id="RHEA-COMP:9863"/>
        <dbReference type="Rhea" id="RHEA-COMP:11604"/>
        <dbReference type="ChEBI" id="CHEBI:15378"/>
        <dbReference type="ChEBI" id="CHEBI:29999"/>
        <dbReference type="ChEBI" id="CHEBI:30616"/>
        <dbReference type="ChEBI" id="CHEBI:83421"/>
        <dbReference type="ChEBI" id="CHEBI:456216"/>
        <dbReference type="EC" id="2.7.11.1"/>
    </reaction>
</comment>
<evidence type="ECO:0000259" key="14">
    <source>
        <dbReference type="SMART" id="SM00090"/>
    </source>
</evidence>
<feature type="compositionally biased region" description="Acidic residues" evidence="13">
    <location>
        <begin position="210"/>
        <end position="236"/>
    </location>
</feature>
<name>A0AAV4BWG9_9GAST</name>
<evidence type="ECO:0000256" key="8">
    <source>
        <dbReference type="ARBA" id="ARBA00022777"/>
    </source>
</evidence>
<keyword evidence="16" id="KW-1185">Reference proteome</keyword>
<proteinExistence type="inferred from homology"/>
<comment type="caution">
    <text evidence="15">The sequence shown here is derived from an EMBL/GenBank/DDBJ whole genome shotgun (WGS) entry which is preliminary data.</text>
</comment>
<dbReference type="FunFam" id="3.30.200.20:FF:000052">
    <property type="entry name" value="Serine/threonine-protein kinase RIO2"/>
    <property type="match status" value="1"/>
</dbReference>
<dbReference type="InterPro" id="IPR000687">
    <property type="entry name" value="RIO_kinase"/>
</dbReference>
<evidence type="ECO:0000256" key="1">
    <source>
        <dbReference type="ARBA" id="ARBA00001946"/>
    </source>
</evidence>
<accession>A0AAV4BWG9</accession>
<evidence type="ECO:0000256" key="2">
    <source>
        <dbReference type="ARBA" id="ARBA00009196"/>
    </source>
</evidence>
<comment type="catalytic activity">
    <reaction evidence="11">
        <text>L-threonyl-[protein] + ATP = O-phospho-L-threonyl-[protein] + ADP + H(+)</text>
        <dbReference type="Rhea" id="RHEA:46608"/>
        <dbReference type="Rhea" id="RHEA-COMP:11060"/>
        <dbReference type="Rhea" id="RHEA-COMP:11605"/>
        <dbReference type="ChEBI" id="CHEBI:15378"/>
        <dbReference type="ChEBI" id="CHEBI:30013"/>
        <dbReference type="ChEBI" id="CHEBI:30616"/>
        <dbReference type="ChEBI" id="CHEBI:61977"/>
        <dbReference type="ChEBI" id="CHEBI:456216"/>
        <dbReference type="EC" id="2.7.11.1"/>
    </reaction>
</comment>
<evidence type="ECO:0000256" key="7">
    <source>
        <dbReference type="ARBA" id="ARBA00022741"/>
    </source>
</evidence>
<dbReference type="GO" id="GO:0005634">
    <property type="term" value="C:nucleus"/>
    <property type="evidence" value="ECO:0007669"/>
    <property type="project" value="TreeGrafter"/>
</dbReference>
<evidence type="ECO:0000256" key="5">
    <source>
        <dbReference type="ARBA" id="ARBA00022679"/>
    </source>
</evidence>
<dbReference type="EC" id="2.7.11.1" evidence="3"/>
<feature type="compositionally biased region" description="Polar residues" evidence="13">
    <location>
        <begin position="366"/>
        <end position="375"/>
    </location>
</feature>
<keyword evidence="10" id="KW-0460">Magnesium</keyword>
<evidence type="ECO:0000256" key="9">
    <source>
        <dbReference type="ARBA" id="ARBA00022840"/>
    </source>
</evidence>
<dbReference type="GO" id="GO:0005829">
    <property type="term" value="C:cytosol"/>
    <property type="evidence" value="ECO:0007669"/>
    <property type="project" value="TreeGrafter"/>
</dbReference>
<keyword evidence="9" id="KW-0067">ATP-binding</keyword>
<protein>
    <recommendedName>
        <fullName evidence="3">non-specific serine/threonine protein kinase</fullName>
        <ecNumber evidence="3">2.7.11.1</ecNumber>
    </recommendedName>
</protein>
<feature type="compositionally biased region" description="Basic residues" evidence="13">
    <location>
        <begin position="385"/>
        <end position="395"/>
    </location>
</feature>
<dbReference type="GO" id="GO:0030688">
    <property type="term" value="C:preribosome, small subunit precursor"/>
    <property type="evidence" value="ECO:0007669"/>
    <property type="project" value="TreeGrafter"/>
</dbReference>
<keyword evidence="7" id="KW-0547">Nucleotide-binding</keyword>
<dbReference type="GO" id="GO:0030490">
    <property type="term" value="P:maturation of SSU-rRNA"/>
    <property type="evidence" value="ECO:0007669"/>
    <property type="project" value="TreeGrafter"/>
</dbReference>
<dbReference type="EMBL" id="BLXT01005617">
    <property type="protein sequence ID" value="GFO24559.1"/>
    <property type="molecule type" value="Genomic_DNA"/>
</dbReference>
<dbReference type="GO" id="GO:0046872">
    <property type="term" value="F:metal ion binding"/>
    <property type="evidence" value="ECO:0007669"/>
    <property type="project" value="UniProtKB-KW"/>
</dbReference>
<dbReference type="PANTHER" id="PTHR45852:SF1">
    <property type="entry name" value="SERINE_THREONINE-PROTEIN KINASE RIO2"/>
    <property type="match status" value="1"/>
</dbReference>
<dbReference type="GO" id="GO:0004674">
    <property type="term" value="F:protein serine/threonine kinase activity"/>
    <property type="evidence" value="ECO:0007669"/>
    <property type="project" value="UniProtKB-KW"/>
</dbReference>
<feature type="compositionally biased region" description="Basic and acidic residues" evidence="13">
    <location>
        <begin position="345"/>
        <end position="365"/>
    </location>
</feature>
<dbReference type="SMART" id="SM00090">
    <property type="entry name" value="RIO"/>
    <property type="match status" value="1"/>
</dbReference>
<evidence type="ECO:0000256" key="13">
    <source>
        <dbReference type="SAM" id="MobiDB-lite"/>
    </source>
</evidence>
<gene>
    <name evidence="15" type="ORF">PoB_005106400</name>
</gene>
<dbReference type="Proteomes" id="UP000735302">
    <property type="component" value="Unassembled WGS sequence"/>
</dbReference>
<keyword evidence="4" id="KW-0723">Serine/threonine-protein kinase</keyword>
<evidence type="ECO:0000256" key="12">
    <source>
        <dbReference type="ARBA" id="ARBA00048679"/>
    </source>
</evidence>
<evidence type="ECO:0000256" key="3">
    <source>
        <dbReference type="ARBA" id="ARBA00012513"/>
    </source>
</evidence>